<keyword evidence="7" id="KW-0862">Zinc</keyword>
<comment type="subcellular location">
    <subcellularLocation>
        <location evidence="1">Nucleus</location>
    </subcellularLocation>
</comment>
<dbReference type="AlphaFoldDB" id="A0A2P6NKF3"/>
<dbReference type="OrthoDB" id="10263353at2759"/>
<comment type="caution">
    <text evidence="14">The sequence shown here is derived from an EMBL/GenBank/DDBJ whole genome shotgun (WGS) entry which is preliminary data.</text>
</comment>
<evidence type="ECO:0000256" key="3">
    <source>
        <dbReference type="ARBA" id="ARBA00022664"/>
    </source>
</evidence>
<dbReference type="InterPro" id="IPR038765">
    <property type="entry name" value="Papain-like_cys_pep_sf"/>
</dbReference>
<proteinExistence type="inferred from homology"/>
<dbReference type="InterPro" id="IPR013083">
    <property type="entry name" value="Znf_RING/FYVE/PHD"/>
</dbReference>
<keyword evidence="9" id="KW-0539">Nucleus</keyword>
<keyword evidence="8" id="KW-0508">mRNA splicing</keyword>
<feature type="domain" description="USP" evidence="12">
    <location>
        <begin position="200"/>
        <end position="497"/>
    </location>
</feature>
<evidence type="ECO:0000256" key="2">
    <source>
        <dbReference type="ARBA" id="ARBA00009085"/>
    </source>
</evidence>
<sequence length="497" mass="57607">MSSGESLDAKRKHVDEEEEESNYNDLSIQELRSILDENRVDYMGVVEKEELIAKVKNQLKKNKEEGIFQKKKSKVRRDCPYLDTIKRRHLDFDFEKVCSVTLQNLNVYACLVCGKYFQGRGRGSQAYLHSLQANHHVFINLHDERVYCLPDDYEVSDPSLSDIKFVLNPTYTPEQVKKIDGNKNKATSLVEKTEYIPGFVGLNNIKNTDWFNVVIQALIRVVPFRNFFMQEENYIQMTKNPLVTRFGELARKLYNPRNFKAHVDPHELLQCSSAESNKRFTIGQISDPIDYIQWFLSSVHKHLAVGGKSKSSQMTKDSPSAGIVHSVFQGQVQVTTLERKVEVVPFLFLTLEVPPPPLFKDEQERNIIPQRPIFDLLAKFDGRTIKHFAVTGERKTYQLTKLPPYLILHIKRFTKNNFFKEKNPTIVTSPLKNLELKDYMAPGTKYNGSTQYNLVCSIVHDSETNSYRIHSLHKSNNQWYEISDLAVKEVNYCYNFV</sequence>
<evidence type="ECO:0000259" key="13">
    <source>
        <dbReference type="PROSITE" id="PS50271"/>
    </source>
</evidence>
<gene>
    <name evidence="14" type="ORF">PROFUN_08026</name>
</gene>
<dbReference type="Pfam" id="PF02148">
    <property type="entry name" value="zf-UBP"/>
    <property type="match status" value="1"/>
</dbReference>
<dbReference type="SUPFAM" id="SSF54001">
    <property type="entry name" value="Cysteine proteinases"/>
    <property type="match status" value="1"/>
</dbReference>
<feature type="region of interest" description="Disordered" evidence="11">
    <location>
        <begin position="1"/>
        <end position="24"/>
    </location>
</feature>
<keyword evidence="5" id="KW-0747">Spliceosome</keyword>
<evidence type="ECO:0000256" key="5">
    <source>
        <dbReference type="ARBA" id="ARBA00022728"/>
    </source>
</evidence>
<dbReference type="GO" id="GO:0016579">
    <property type="term" value="P:protein deubiquitination"/>
    <property type="evidence" value="ECO:0007669"/>
    <property type="project" value="InterPro"/>
</dbReference>
<keyword evidence="3" id="KW-0507">mRNA processing</keyword>
<dbReference type="FunCoup" id="A0A2P6NKF3">
    <property type="interactions" value="507"/>
</dbReference>
<dbReference type="PANTHER" id="PTHR21646">
    <property type="entry name" value="UBIQUITIN CARBOXYL-TERMINAL HYDROLASE"/>
    <property type="match status" value="1"/>
</dbReference>
<evidence type="ECO:0000256" key="9">
    <source>
        <dbReference type="ARBA" id="ARBA00023242"/>
    </source>
</evidence>
<dbReference type="Pfam" id="PF00443">
    <property type="entry name" value="UCH"/>
    <property type="match status" value="1"/>
</dbReference>
<dbReference type="SMART" id="SM00290">
    <property type="entry name" value="ZnF_UBP"/>
    <property type="match status" value="1"/>
</dbReference>
<dbReference type="InParanoid" id="A0A2P6NKF3"/>
<accession>A0A2P6NKF3</accession>
<dbReference type="Gene3D" id="3.30.40.10">
    <property type="entry name" value="Zinc/RING finger domain, C3HC4 (zinc finger)"/>
    <property type="match status" value="1"/>
</dbReference>
<evidence type="ECO:0008006" key="16">
    <source>
        <dbReference type="Google" id="ProtNLM"/>
    </source>
</evidence>
<dbReference type="Proteomes" id="UP000241769">
    <property type="component" value="Unassembled WGS sequence"/>
</dbReference>
<dbReference type="Gene3D" id="3.90.70.10">
    <property type="entry name" value="Cysteine proteinases"/>
    <property type="match status" value="1"/>
</dbReference>
<evidence type="ECO:0000313" key="14">
    <source>
        <dbReference type="EMBL" id="PRP84441.1"/>
    </source>
</evidence>
<dbReference type="GO" id="GO:0000245">
    <property type="term" value="P:spliceosomal complex assembly"/>
    <property type="evidence" value="ECO:0007669"/>
    <property type="project" value="InterPro"/>
</dbReference>
<dbReference type="SUPFAM" id="SSF57850">
    <property type="entry name" value="RING/U-box"/>
    <property type="match status" value="1"/>
</dbReference>
<evidence type="ECO:0000256" key="4">
    <source>
        <dbReference type="ARBA" id="ARBA00022723"/>
    </source>
</evidence>
<name>A0A2P6NKF3_9EUKA</name>
<evidence type="ECO:0000256" key="1">
    <source>
        <dbReference type="ARBA" id="ARBA00004123"/>
    </source>
</evidence>
<dbReference type="PROSITE" id="PS50271">
    <property type="entry name" value="ZF_UBP"/>
    <property type="match status" value="1"/>
</dbReference>
<dbReference type="EMBL" id="MDYQ01000062">
    <property type="protein sequence ID" value="PRP84441.1"/>
    <property type="molecule type" value="Genomic_DNA"/>
</dbReference>
<dbReference type="InterPro" id="IPR001394">
    <property type="entry name" value="Peptidase_C19_UCH"/>
</dbReference>
<dbReference type="InterPro" id="IPR033809">
    <property type="entry name" value="USP39"/>
</dbReference>
<dbReference type="CDD" id="cd02669">
    <property type="entry name" value="Peptidase_C19M"/>
    <property type="match status" value="1"/>
</dbReference>
<evidence type="ECO:0000256" key="7">
    <source>
        <dbReference type="ARBA" id="ARBA00022833"/>
    </source>
</evidence>
<evidence type="ECO:0000313" key="15">
    <source>
        <dbReference type="Proteomes" id="UP000241769"/>
    </source>
</evidence>
<evidence type="ECO:0000259" key="12">
    <source>
        <dbReference type="PROSITE" id="PS50235"/>
    </source>
</evidence>
<evidence type="ECO:0000256" key="6">
    <source>
        <dbReference type="ARBA" id="ARBA00022771"/>
    </source>
</evidence>
<evidence type="ECO:0000256" key="10">
    <source>
        <dbReference type="PROSITE-ProRule" id="PRU00502"/>
    </source>
</evidence>
<dbReference type="STRING" id="1890364.A0A2P6NKF3"/>
<protein>
    <recommendedName>
        <fullName evidence="16">U4/U6.U5 tri-snRNP-associated protein 2-like</fullName>
    </recommendedName>
</protein>
<reference evidence="14 15" key="1">
    <citation type="journal article" date="2018" name="Genome Biol. Evol.">
        <title>Multiple Roots of Fruiting Body Formation in Amoebozoa.</title>
        <authorList>
            <person name="Hillmann F."/>
            <person name="Forbes G."/>
            <person name="Novohradska S."/>
            <person name="Ferling I."/>
            <person name="Riege K."/>
            <person name="Groth M."/>
            <person name="Westermann M."/>
            <person name="Marz M."/>
            <person name="Spaller T."/>
            <person name="Winckler T."/>
            <person name="Schaap P."/>
            <person name="Glockner G."/>
        </authorList>
    </citation>
    <scope>NUCLEOTIDE SEQUENCE [LARGE SCALE GENOMIC DNA]</scope>
    <source>
        <strain evidence="14 15">Jena</strain>
    </source>
</reference>
<comment type="similarity">
    <text evidence="2">Belongs to the peptidase C19 family.</text>
</comment>
<keyword evidence="4" id="KW-0479">Metal-binding</keyword>
<dbReference type="InterPro" id="IPR050185">
    <property type="entry name" value="Ub_carboxyl-term_hydrolase"/>
</dbReference>
<dbReference type="GO" id="GO:0004843">
    <property type="term" value="F:cysteine-type deubiquitinase activity"/>
    <property type="evidence" value="ECO:0007669"/>
    <property type="project" value="InterPro"/>
</dbReference>
<dbReference type="InterPro" id="IPR001607">
    <property type="entry name" value="Znf_UBP"/>
</dbReference>
<dbReference type="PANTHER" id="PTHR21646:SF16">
    <property type="entry name" value="U4_U6.U5 TRI-SNRNP-ASSOCIATED PROTEIN 2"/>
    <property type="match status" value="1"/>
</dbReference>
<dbReference type="PROSITE" id="PS50235">
    <property type="entry name" value="USP_3"/>
    <property type="match status" value="1"/>
</dbReference>
<keyword evidence="6 10" id="KW-0863">Zinc-finger</keyword>
<dbReference type="GO" id="GO:0005681">
    <property type="term" value="C:spliceosomal complex"/>
    <property type="evidence" value="ECO:0007669"/>
    <property type="project" value="UniProtKB-KW"/>
</dbReference>
<dbReference type="FunFam" id="3.30.40.10:FF:000068">
    <property type="entry name" value="U4/U6.U5 tri-snRNP-associated protein 2"/>
    <property type="match status" value="1"/>
</dbReference>
<evidence type="ECO:0000256" key="11">
    <source>
        <dbReference type="SAM" id="MobiDB-lite"/>
    </source>
</evidence>
<dbReference type="GO" id="GO:0008270">
    <property type="term" value="F:zinc ion binding"/>
    <property type="evidence" value="ECO:0007669"/>
    <property type="project" value="UniProtKB-KW"/>
</dbReference>
<organism evidence="14 15">
    <name type="scientific">Planoprotostelium fungivorum</name>
    <dbReference type="NCBI Taxonomy" id="1890364"/>
    <lineage>
        <taxon>Eukaryota</taxon>
        <taxon>Amoebozoa</taxon>
        <taxon>Evosea</taxon>
        <taxon>Variosea</taxon>
        <taxon>Cavosteliida</taxon>
        <taxon>Cavosteliaceae</taxon>
        <taxon>Planoprotostelium</taxon>
    </lineage>
</organism>
<keyword evidence="15" id="KW-1185">Reference proteome</keyword>
<dbReference type="InterPro" id="IPR028889">
    <property type="entry name" value="USP"/>
</dbReference>
<evidence type="ECO:0000256" key="8">
    <source>
        <dbReference type="ARBA" id="ARBA00023187"/>
    </source>
</evidence>
<feature type="domain" description="UBP-type" evidence="13">
    <location>
        <begin position="77"/>
        <end position="174"/>
    </location>
</feature>